<dbReference type="OrthoDB" id="5978115at2759"/>
<evidence type="ECO:0000259" key="2">
    <source>
        <dbReference type="Pfam" id="PF23762"/>
    </source>
</evidence>
<proteinExistence type="predicted"/>
<sequence>MLTEYLDKAFAPCGQQEIWCTNVFEVLGVAGMEYSALKAVVQLSLSCLEPLKLKGHQIPVWELWVVCDESGEFDQTAQAVERVRLFCQIRYKDLQFEEVLNAHHGKTTLENCVLQFEARSITVQTSAKLLMKNSDLCDAKDAGVTTINNVIHNNKGYGVVLVRSMTVSDVKDASAARIKGNAQPIHSGDGKPVFRHEQLPECTASRES</sequence>
<comment type="caution">
    <text evidence="3">The sequence shown here is derived from an EMBL/GenBank/DDBJ whole genome shotgun (WGS) entry which is preliminary data.</text>
</comment>
<reference evidence="3" key="1">
    <citation type="submission" date="2020-10" db="EMBL/GenBank/DDBJ databases">
        <title>Feather gene expression reveals the developmental basis of iridescence in African starlings.</title>
        <authorList>
            <person name="Rubenstein D.R."/>
        </authorList>
    </citation>
    <scope>NUCLEOTIDE SEQUENCE</scope>
    <source>
        <strain evidence="3">SS15</strain>
        <tissue evidence="3">Liver</tissue>
    </source>
</reference>
<dbReference type="InterPro" id="IPR057508">
    <property type="entry name" value="SHCBP-like_N"/>
</dbReference>
<organism evidence="3">
    <name type="scientific">Lamprotornis superbus</name>
    <dbReference type="NCBI Taxonomy" id="245042"/>
    <lineage>
        <taxon>Eukaryota</taxon>
        <taxon>Metazoa</taxon>
        <taxon>Chordata</taxon>
        <taxon>Craniata</taxon>
        <taxon>Vertebrata</taxon>
        <taxon>Euteleostomi</taxon>
        <taxon>Archelosauria</taxon>
        <taxon>Archosauria</taxon>
        <taxon>Dinosauria</taxon>
        <taxon>Saurischia</taxon>
        <taxon>Theropoda</taxon>
        <taxon>Coelurosauria</taxon>
        <taxon>Aves</taxon>
        <taxon>Neognathae</taxon>
        <taxon>Neoaves</taxon>
        <taxon>Telluraves</taxon>
        <taxon>Australaves</taxon>
        <taxon>Passeriformes</taxon>
        <taxon>Sturnidae</taxon>
        <taxon>Lamprotornis</taxon>
    </lineage>
</organism>
<name>A0A835TWF3_9PASS</name>
<dbReference type="GO" id="GO:0008543">
    <property type="term" value="P:fibroblast growth factor receptor signaling pathway"/>
    <property type="evidence" value="ECO:0007669"/>
    <property type="project" value="TreeGrafter"/>
</dbReference>
<dbReference type="Proteomes" id="UP000618051">
    <property type="component" value="Unassembled WGS sequence"/>
</dbReference>
<dbReference type="InterPro" id="IPR045140">
    <property type="entry name" value="SHCBP1-like"/>
</dbReference>
<dbReference type="EMBL" id="JADDUC010000059">
    <property type="protein sequence ID" value="KAG0120750.1"/>
    <property type="molecule type" value="Genomic_DNA"/>
</dbReference>
<feature type="region of interest" description="Disordered" evidence="1">
    <location>
        <begin position="179"/>
        <end position="208"/>
    </location>
</feature>
<evidence type="ECO:0000313" key="3">
    <source>
        <dbReference type="EMBL" id="KAG0120750.1"/>
    </source>
</evidence>
<dbReference type="AlphaFoldDB" id="A0A835TWF3"/>
<dbReference type="EMBL" id="JADDUC020000007">
    <property type="protein sequence ID" value="KAI1237546.1"/>
    <property type="molecule type" value="Genomic_DNA"/>
</dbReference>
<evidence type="ECO:0000313" key="4">
    <source>
        <dbReference type="EMBL" id="KAI1237546.1"/>
    </source>
</evidence>
<dbReference type="Pfam" id="PF23762">
    <property type="entry name" value="SHCBP_N"/>
    <property type="match status" value="1"/>
</dbReference>
<feature type="domain" description="SHC SH2" evidence="2">
    <location>
        <begin position="2"/>
        <end position="91"/>
    </location>
</feature>
<dbReference type="PANTHER" id="PTHR14695">
    <property type="entry name" value="SHC SH2-DOMAIN BINDING PROTEIN 1-RELATED"/>
    <property type="match status" value="1"/>
</dbReference>
<keyword evidence="5" id="KW-1185">Reference proteome</keyword>
<dbReference type="PANTHER" id="PTHR14695:SF8">
    <property type="entry name" value="SHC SH2 DOMAIN-BINDING PROTEIN 1"/>
    <property type="match status" value="1"/>
</dbReference>
<evidence type="ECO:0000313" key="5">
    <source>
        <dbReference type="Proteomes" id="UP000618051"/>
    </source>
</evidence>
<feature type="compositionally biased region" description="Basic and acidic residues" evidence="1">
    <location>
        <begin position="188"/>
        <end position="208"/>
    </location>
</feature>
<reference evidence="4" key="3">
    <citation type="submission" date="2022-01" db="EMBL/GenBank/DDBJ databases">
        <authorList>
            <person name="Rubenstein D.R."/>
        </authorList>
    </citation>
    <scope>NUCLEOTIDE SEQUENCE</scope>
    <source>
        <strain evidence="4">SS15</strain>
        <tissue evidence="4">Liver</tissue>
    </source>
</reference>
<evidence type="ECO:0000256" key="1">
    <source>
        <dbReference type="SAM" id="MobiDB-lite"/>
    </source>
</evidence>
<gene>
    <name evidence="4" type="ORF">IHE44_0013625</name>
    <name evidence="3" type="ORF">IHE44_012106</name>
</gene>
<accession>A0A835TWF3</accession>
<reference evidence="4 5" key="2">
    <citation type="journal article" date="2021" name="J. Hered.">
        <title>Feather Gene Expression Elucidates the Developmental Basis of Plumage Iridescence in African Starlings.</title>
        <authorList>
            <person name="Rubenstein D.R."/>
            <person name="Corvelo A."/>
            <person name="MacManes M.D."/>
            <person name="Maia R."/>
            <person name="Narzisi G."/>
            <person name="Rousaki A."/>
            <person name="Vandenabeele P."/>
            <person name="Shawkey M.D."/>
            <person name="Solomon J."/>
        </authorList>
    </citation>
    <scope>NUCLEOTIDE SEQUENCE [LARGE SCALE GENOMIC DNA]</scope>
    <source>
        <strain evidence="4">SS15</strain>
    </source>
</reference>
<protein>
    <recommendedName>
        <fullName evidence="2">SHC SH2 domain-containing protein</fullName>
    </recommendedName>
</protein>